<protein>
    <submittedName>
        <fullName evidence="1">Uncharacterized protein</fullName>
    </submittedName>
</protein>
<proteinExistence type="predicted"/>
<name>A0A3I7QZN5_SALER</name>
<reference evidence="1" key="1">
    <citation type="submission" date="2018-10" db="EMBL/GenBank/DDBJ databases">
        <authorList>
            <consortium name="PulseNet: The National Subtyping Network for Foodborne Disease Surveillance"/>
            <person name="Tarr C.L."/>
            <person name="Trees E."/>
            <person name="Katz L.S."/>
            <person name="Carleton-Romer H.A."/>
            <person name="Stroika S."/>
            <person name="Kucerova Z."/>
            <person name="Roache K.F."/>
            <person name="Sabol A.L."/>
            <person name="Besser J."/>
            <person name="Gerner-Smidt P."/>
        </authorList>
    </citation>
    <scope>NUCLEOTIDE SEQUENCE [LARGE SCALE GENOMIC DNA]</scope>
    <source>
        <strain evidence="1">PNUSAS059279</strain>
    </source>
</reference>
<evidence type="ECO:0000313" key="1">
    <source>
        <dbReference type="EMBL" id="MFX65323.1"/>
    </source>
</evidence>
<dbReference type="Proteomes" id="UP000885417">
    <property type="component" value="Unassembled WGS sequence"/>
</dbReference>
<gene>
    <name evidence="1" type="ORF">ED173_20985</name>
</gene>
<dbReference type="EMBL" id="RNGN01000117">
    <property type="protein sequence ID" value="MFX65323.1"/>
    <property type="molecule type" value="Genomic_DNA"/>
</dbReference>
<comment type="caution">
    <text evidence="1">The sequence shown here is derived from an EMBL/GenBank/DDBJ whole genome shotgun (WGS) entry which is preliminary data.</text>
</comment>
<dbReference type="AlphaFoldDB" id="A0A3I7QZN5"/>
<sequence>MKTSLLSEAGRRAGLRALTVIMVMLRYQERYKNAVFNKALFSIFLFKFQRVECPLDSQHAYSLKNSHLLLS</sequence>
<organism evidence="1">
    <name type="scientific">Salmonella enterica</name>
    <name type="common">Salmonella choleraesuis</name>
    <dbReference type="NCBI Taxonomy" id="28901"/>
    <lineage>
        <taxon>Bacteria</taxon>
        <taxon>Pseudomonadati</taxon>
        <taxon>Pseudomonadota</taxon>
        <taxon>Gammaproteobacteria</taxon>
        <taxon>Enterobacterales</taxon>
        <taxon>Enterobacteriaceae</taxon>
        <taxon>Salmonella</taxon>
    </lineage>
</organism>
<accession>A0A3I7QZN5</accession>